<dbReference type="Pfam" id="PF00135">
    <property type="entry name" value="COesterase"/>
    <property type="match status" value="1"/>
</dbReference>
<sequence length="300" mass="34108">MQSFNPVFRGLQELCEAEATYETICAKALKDISPRDNRVQALRSLPANELIKHVPQDYVSFGLVVENSTKAIWTSTSVAKTLKEGKWNKHVKSVLLGVNKDEGTMFALMFKSYTPAGYDFVCRVMMPKAPREEIDRLYPINFSNQESIQNLDFTTCSGIQLLSDQPFNVPMEHLANILSSTCHIETGEPISVYMYRLDATVHTIESGSGLGAFHSVDVPFLFNIKKCWEKDSANAKTSALIGQSWYNFSKYGCPDSTWPKYLLNSPYQMVFKVNGESMIQNLSNKSKLEKDRYEFWTQFH</sequence>
<accession>A0A9P6P055</accession>
<dbReference type="Gene3D" id="3.40.50.1820">
    <property type="entry name" value="alpha/beta hydrolase"/>
    <property type="match status" value="1"/>
</dbReference>
<evidence type="ECO:0000259" key="1">
    <source>
        <dbReference type="Pfam" id="PF00135"/>
    </source>
</evidence>
<dbReference type="OrthoDB" id="408631at2759"/>
<reference evidence="2" key="1">
    <citation type="submission" date="2013-11" db="EMBL/GenBank/DDBJ databases">
        <title>Genome sequence of the fusiform rust pathogen reveals effectors for host alternation and coevolution with pine.</title>
        <authorList>
            <consortium name="DOE Joint Genome Institute"/>
            <person name="Smith K."/>
            <person name="Pendleton A."/>
            <person name="Kubisiak T."/>
            <person name="Anderson C."/>
            <person name="Salamov A."/>
            <person name="Aerts A."/>
            <person name="Riley R."/>
            <person name="Clum A."/>
            <person name="Lindquist E."/>
            <person name="Ence D."/>
            <person name="Campbell M."/>
            <person name="Kronenberg Z."/>
            <person name="Feau N."/>
            <person name="Dhillon B."/>
            <person name="Hamelin R."/>
            <person name="Burleigh J."/>
            <person name="Smith J."/>
            <person name="Yandell M."/>
            <person name="Nelson C."/>
            <person name="Grigoriev I."/>
            <person name="Davis J."/>
        </authorList>
    </citation>
    <scope>NUCLEOTIDE SEQUENCE</scope>
    <source>
        <strain evidence="2">G11</strain>
    </source>
</reference>
<name>A0A9P6P055_9BASI</name>
<evidence type="ECO:0000313" key="2">
    <source>
        <dbReference type="EMBL" id="KAG0152570.1"/>
    </source>
</evidence>
<gene>
    <name evidence="2" type="ORF">CROQUDRAFT_129508</name>
</gene>
<feature type="domain" description="Carboxylesterase type B" evidence="1">
    <location>
        <begin position="31"/>
        <end position="296"/>
    </location>
</feature>
<dbReference type="InterPro" id="IPR050309">
    <property type="entry name" value="Type-B_Carboxylest/Lipase"/>
</dbReference>
<proteinExistence type="predicted"/>
<dbReference type="PANTHER" id="PTHR11559">
    <property type="entry name" value="CARBOXYLESTERASE"/>
    <property type="match status" value="1"/>
</dbReference>
<dbReference type="Proteomes" id="UP000886653">
    <property type="component" value="Unassembled WGS sequence"/>
</dbReference>
<dbReference type="InterPro" id="IPR029058">
    <property type="entry name" value="AB_hydrolase_fold"/>
</dbReference>
<dbReference type="InterPro" id="IPR002018">
    <property type="entry name" value="CarbesteraseB"/>
</dbReference>
<dbReference type="SUPFAM" id="SSF53474">
    <property type="entry name" value="alpha/beta-Hydrolases"/>
    <property type="match status" value="1"/>
</dbReference>
<comment type="caution">
    <text evidence="2">The sequence shown here is derived from an EMBL/GenBank/DDBJ whole genome shotgun (WGS) entry which is preliminary data.</text>
</comment>
<dbReference type="AlphaFoldDB" id="A0A9P6P055"/>
<dbReference type="EMBL" id="MU167208">
    <property type="protein sequence ID" value="KAG0152570.1"/>
    <property type="molecule type" value="Genomic_DNA"/>
</dbReference>
<protein>
    <recommendedName>
        <fullName evidence="1">Carboxylesterase type B domain-containing protein</fullName>
    </recommendedName>
</protein>
<evidence type="ECO:0000313" key="3">
    <source>
        <dbReference type="Proteomes" id="UP000886653"/>
    </source>
</evidence>
<organism evidence="2 3">
    <name type="scientific">Cronartium quercuum f. sp. fusiforme G11</name>
    <dbReference type="NCBI Taxonomy" id="708437"/>
    <lineage>
        <taxon>Eukaryota</taxon>
        <taxon>Fungi</taxon>
        <taxon>Dikarya</taxon>
        <taxon>Basidiomycota</taxon>
        <taxon>Pucciniomycotina</taxon>
        <taxon>Pucciniomycetes</taxon>
        <taxon>Pucciniales</taxon>
        <taxon>Coleosporiaceae</taxon>
        <taxon>Cronartium</taxon>
    </lineage>
</organism>
<keyword evidence="3" id="KW-1185">Reference proteome</keyword>